<gene>
    <name evidence="2" type="ORF">EHS25_005113</name>
</gene>
<dbReference type="EMBL" id="RSCD01000021">
    <property type="protein sequence ID" value="RSH85306.1"/>
    <property type="molecule type" value="Genomic_DNA"/>
</dbReference>
<sequence length="128" mass="13260">MRGSIEKVSKTTNGSDTDADRGEDSGATGTGGPAGPGSAGSAGSAGEAKGPGGEHEDEKAEEWQNTKAARRVSLAKLGLSQNEMRSLSARIKKEEGKEKVEGEGEGEKLELATRKRGEDSGEVMDRKA</sequence>
<organism evidence="2 3">
    <name type="scientific">Saitozyma podzolica</name>
    <dbReference type="NCBI Taxonomy" id="1890683"/>
    <lineage>
        <taxon>Eukaryota</taxon>
        <taxon>Fungi</taxon>
        <taxon>Dikarya</taxon>
        <taxon>Basidiomycota</taxon>
        <taxon>Agaricomycotina</taxon>
        <taxon>Tremellomycetes</taxon>
        <taxon>Tremellales</taxon>
        <taxon>Trimorphomycetaceae</taxon>
        <taxon>Saitozyma</taxon>
    </lineage>
</organism>
<comment type="caution">
    <text evidence="2">The sequence shown here is derived from an EMBL/GenBank/DDBJ whole genome shotgun (WGS) entry which is preliminary data.</text>
</comment>
<feature type="region of interest" description="Disordered" evidence="1">
    <location>
        <begin position="1"/>
        <end position="128"/>
    </location>
</feature>
<feature type="compositionally biased region" description="Basic and acidic residues" evidence="1">
    <location>
        <begin position="91"/>
        <end position="128"/>
    </location>
</feature>
<evidence type="ECO:0000313" key="3">
    <source>
        <dbReference type="Proteomes" id="UP000279259"/>
    </source>
</evidence>
<accession>A0A427Y2E0</accession>
<protein>
    <submittedName>
        <fullName evidence="2">Uncharacterized protein</fullName>
    </submittedName>
</protein>
<reference evidence="2 3" key="1">
    <citation type="submission" date="2018-11" db="EMBL/GenBank/DDBJ databases">
        <title>Genome sequence of Saitozyma podzolica DSM 27192.</title>
        <authorList>
            <person name="Aliyu H."/>
            <person name="Gorte O."/>
            <person name="Ochsenreither K."/>
        </authorList>
    </citation>
    <scope>NUCLEOTIDE SEQUENCE [LARGE SCALE GENOMIC DNA]</scope>
    <source>
        <strain evidence="2 3">DSM 27192</strain>
    </source>
</reference>
<evidence type="ECO:0000313" key="2">
    <source>
        <dbReference type="EMBL" id="RSH85306.1"/>
    </source>
</evidence>
<dbReference type="Proteomes" id="UP000279259">
    <property type="component" value="Unassembled WGS sequence"/>
</dbReference>
<keyword evidence="3" id="KW-1185">Reference proteome</keyword>
<dbReference type="AlphaFoldDB" id="A0A427Y2E0"/>
<feature type="compositionally biased region" description="Basic and acidic residues" evidence="1">
    <location>
        <begin position="52"/>
        <end position="64"/>
    </location>
</feature>
<evidence type="ECO:0000256" key="1">
    <source>
        <dbReference type="SAM" id="MobiDB-lite"/>
    </source>
</evidence>
<proteinExistence type="predicted"/>
<name>A0A427Y2E0_9TREE</name>
<feature type="compositionally biased region" description="Gly residues" evidence="1">
    <location>
        <begin position="28"/>
        <end position="40"/>
    </location>
</feature>